<proteinExistence type="predicted"/>
<dbReference type="AlphaFoldDB" id="A0A183HPH9"/>
<dbReference type="Proteomes" id="UP000267606">
    <property type="component" value="Unassembled WGS sequence"/>
</dbReference>
<organism evidence="3">
    <name type="scientific">Onchocerca flexuosa</name>
    <dbReference type="NCBI Taxonomy" id="387005"/>
    <lineage>
        <taxon>Eukaryota</taxon>
        <taxon>Metazoa</taxon>
        <taxon>Ecdysozoa</taxon>
        <taxon>Nematoda</taxon>
        <taxon>Chromadorea</taxon>
        <taxon>Rhabditida</taxon>
        <taxon>Spirurina</taxon>
        <taxon>Spiruromorpha</taxon>
        <taxon>Filarioidea</taxon>
        <taxon>Onchocercidae</taxon>
        <taxon>Onchocerca</taxon>
    </lineage>
</organism>
<evidence type="ECO:0000313" key="3">
    <source>
        <dbReference type="WBParaSite" id="OFLC_0000939001-mRNA-1"/>
    </source>
</evidence>
<dbReference type="WBParaSite" id="OFLC_0000939001-mRNA-1">
    <property type="protein sequence ID" value="OFLC_0000939001-mRNA-1"/>
    <property type="gene ID" value="OFLC_0000939001"/>
</dbReference>
<name>A0A183HPH9_9BILA</name>
<reference evidence="1 2" key="2">
    <citation type="submission" date="2018-11" db="EMBL/GenBank/DDBJ databases">
        <authorList>
            <consortium name="Pathogen Informatics"/>
        </authorList>
    </citation>
    <scope>NUCLEOTIDE SEQUENCE [LARGE SCALE GENOMIC DNA]</scope>
</reference>
<reference evidence="3" key="1">
    <citation type="submission" date="2016-06" db="UniProtKB">
        <authorList>
            <consortium name="WormBaseParasite"/>
        </authorList>
    </citation>
    <scope>IDENTIFICATION</scope>
</reference>
<accession>A0A183HPH9</accession>
<sequence>MWEGQPIDSINGWPIFENVGGNAGISMSTSMVMNCNSPKLSAKENFTNSLQHRRYSDRNKASRLSDEMPDQVMISYSKQINLCKLSNQ</sequence>
<keyword evidence="2" id="KW-1185">Reference proteome</keyword>
<dbReference type="EMBL" id="UZAJ01011457">
    <property type="protein sequence ID" value="VDO60224.1"/>
    <property type="molecule type" value="Genomic_DNA"/>
</dbReference>
<protein>
    <submittedName>
        <fullName evidence="3">Ovule protein</fullName>
    </submittedName>
</protein>
<gene>
    <name evidence="1" type="ORF">OFLC_LOCUS9389</name>
</gene>
<evidence type="ECO:0000313" key="1">
    <source>
        <dbReference type="EMBL" id="VDO60224.1"/>
    </source>
</evidence>
<evidence type="ECO:0000313" key="2">
    <source>
        <dbReference type="Proteomes" id="UP000267606"/>
    </source>
</evidence>